<accession>A0AB38G5R1</accession>
<dbReference type="EMBL" id="LS483348">
    <property type="protein sequence ID" value="SQF42258.1"/>
    <property type="molecule type" value="Genomic_DNA"/>
</dbReference>
<dbReference type="AlphaFoldDB" id="A0AB38G5R1"/>
<evidence type="ECO:0000313" key="3">
    <source>
        <dbReference type="Proteomes" id="UP000248954"/>
    </source>
</evidence>
<evidence type="ECO:0000256" key="1">
    <source>
        <dbReference type="SAM" id="Phobius"/>
    </source>
</evidence>
<reference evidence="2 3" key="1">
    <citation type="submission" date="2018-06" db="EMBL/GenBank/DDBJ databases">
        <authorList>
            <consortium name="Pathogen Informatics"/>
            <person name="Doyle S."/>
        </authorList>
    </citation>
    <scope>NUCLEOTIDE SEQUENCE [LARGE SCALE GENOMIC DNA]</scope>
    <source>
        <strain evidence="2 3">NCTC8738</strain>
    </source>
</reference>
<keyword evidence="1" id="KW-0472">Membrane</keyword>
<protein>
    <submittedName>
        <fullName evidence="2">TrbC/VIRB2 family membrane protein</fullName>
    </submittedName>
</protein>
<name>A0AB38G5R1_9STRE</name>
<proteinExistence type="predicted"/>
<dbReference type="InterPro" id="IPR007039">
    <property type="entry name" value="TrbC/VirB2"/>
</dbReference>
<keyword evidence="1" id="KW-1133">Transmembrane helix</keyword>
<dbReference type="Pfam" id="PF04956">
    <property type="entry name" value="TrbC"/>
    <property type="match status" value="1"/>
</dbReference>
<keyword evidence="1" id="KW-0812">Transmembrane</keyword>
<dbReference type="RefSeq" id="WP_014620283.1">
    <property type="nucleotide sequence ID" value="NZ_CP066277.1"/>
</dbReference>
<dbReference type="Proteomes" id="UP000248954">
    <property type="component" value="Chromosome 1"/>
</dbReference>
<feature type="transmembrane region" description="Helical" evidence="1">
    <location>
        <begin position="59"/>
        <end position="79"/>
    </location>
</feature>
<gene>
    <name evidence="2" type="ORF">NCTC8738_01041</name>
</gene>
<feature type="transmembrane region" description="Helical" evidence="1">
    <location>
        <begin position="91"/>
        <end position="112"/>
    </location>
</feature>
<organism evidence="2 3">
    <name type="scientific">Streptococcus lutetiensis</name>
    <dbReference type="NCBI Taxonomy" id="150055"/>
    <lineage>
        <taxon>Bacteria</taxon>
        <taxon>Bacillati</taxon>
        <taxon>Bacillota</taxon>
        <taxon>Bacilli</taxon>
        <taxon>Lactobacillales</taxon>
        <taxon>Streptococcaceae</taxon>
        <taxon>Streptococcus</taxon>
    </lineage>
</organism>
<sequence>MEIKTILTQPLQRLKTSVKPYLLSLSLFLSGVMTRTAYAEDPFAKTQNLAQQGITKVQGIGIVVFGFAVVVTGLVYGFGGRDVKAAIKKHWLAIAVGIVLVSAGPSVVEWFYNFTRS</sequence>
<feature type="transmembrane region" description="Helical" evidence="1">
    <location>
        <begin position="21"/>
        <end position="39"/>
    </location>
</feature>
<evidence type="ECO:0000313" key="2">
    <source>
        <dbReference type="EMBL" id="SQF42258.1"/>
    </source>
</evidence>